<dbReference type="Pfam" id="PF00734">
    <property type="entry name" value="CBM_1"/>
    <property type="match status" value="1"/>
</dbReference>
<keyword evidence="1" id="KW-0732">Signal</keyword>
<dbReference type="SUPFAM" id="SSF57180">
    <property type="entry name" value="Cellulose-binding domain"/>
    <property type="match status" value="1"/>
</dbReference>
<dbReference type="Pfam" id="PF03067">
    <property type="entry name" value="LPMO_10"/>
    <property type="match status" value="1"/>
</dbReference>
<evidence type="ECO:0000256" key="1">
    <source>
        <dbReference type="ARBA" id="ARBA00022729"/>
    </source>
</evidence>
<dbReference type="AlphaFoldDB" id="A0A9N8PX17"/>
<evidence type="ECO:0000256" key="2">
    <source>
        <dbReference type="SAM" id="MobiDB-lite"/>
    </source>
</evidence>
<sequence>MKYSTTALAIAGMAATVRGHGFLTSPKARMPGDAFEAACGQQVYYNQAGDNYGNIQGELQVAKTQTDYNAEKCRIWLCKGFKYEDNKDLVQTYTPGQKVPIKFDVRAPHEGTANVSIVDTATNTVIGTPLISWDVYASSASSIPTDQTSFDITIPENLGSKCSTAGACVLQHFWDARSVDQTYESCIDFTVSGSGSGAAPASSKAASSSAAPVTSQKAVSSSSSAPAKAPITSTKPASSVAKPTTMATVVKSSSAAPVSSSSTSGSVAAYGQCGGRAFTGATQCVSGWTCKVMNDYYSQCVAGDNKVTSASSPAASSTWLNSDSGSLKGGDDLASNVTRILRAIKPASSDSIPQIVYYHYGIGLSEAVREGYSYLATNWEVGDEIFLFGFSRGAFTARAIAGLIDNIGMLTKAGLPYLAEIFRDVQHRHDADYKPKHPNKPFKNKPSVMDPRYRHELERRGMTRLRVPIKVVGVWDTVGTPRIGWLEKLGLQSSASKRMSFYDTRLLDCVEYAFQALALDERRSAFSPALWEKKPGNTTVLRQVWFPGVHSNVGGGLDDQELANLTLAWMMAQVAPFLDMDLDYALDQQDDTEQYYKETRQKPRSWSFGKIVDSMTGIYAIGGATTRTPGRYYVVDPNDGRKTDVPLQSTHEYMHSSVRTRVRLKGPGVDDEGLYEPKALRDWKLFVDYDGEKDRGGRPDVFWKLRTSERNVTTRTIPEAPLLSLERELLEMDPEMEEFVFRPAPTARNSVRRARAASRSQSRRR</sequence>
<dbReference type="Proteomes" id="UP000745764">
    <property type="component" value="Unassembled WGS sequence"/>
</dbReference>
<dbReference type="GO" id="GO:0005576">
    <property type="term" value="C:extracellular region"/>
    <property type="evidence" value="ECO:0007669"/>
    <property type="project" value="InterPro"/>
</dbReference>
<gene>
    <name evidence="4" type="ORF">AWRI4620_LOCUS8742</name>
</gene>
<dbReference type="PANTHER" id="PTHR33840">
    <property type="match status" value="1"/>
</dbReference>
<dbReference type="InterPro" id="IPR035971">
    <property type="entry name" value="CBD_sf"/>
</dbReference>
<dbReference type="Gene3D" id="2.70.50.70">
    <property type="match status" value="1"/>
</dbReference>
<dbReference type="PROSITE" id="PS00562">
    <property type="entry name" value="CBM1_1"/>
    <property type="match status" value="1"/>
</dbReference>
<feature type="domain" description="CBM1" evidence="3">
    <location>
        <begin position="265"/>
        <end position="301"/>
    </location>
</feature>
<feature type="region of interest" description="Disordered" evidence="2">
    <location>
        <begin position="217"/>
        <end position="242"/>
    </location>
</feature>
<dbReference type="OrthoDB" id="3057168at2759"/>
<dbReference type="InterPro" id="IPR018712">
    <property type="entry name" value="Tle1-like_cat"/>
</dbReference>
<dbReference type="Pfam" id="PF09994">
    <property type="entry name" value="T6SS_Tle1-like_cat"/>
    <property type="match status" value="1"/>
</dbReference>
<comment type="caution">
    <text evidence="4">The sequence shown here is derived from an EMBL/GenBank/DDBJ whole genome shotgun (WGS) entry which is preliminary data.</text>
</comment>
<feature type="compositionally biased region" description="Low complexity" evidence="2">
    <location>
        <begin position="217"/>
        <end position="234"/>
    </location>
</feature>
<organism evidence="4 5">
    <name type="scientific">Aureobasidium uvarum</name>
    <dbReference type="NCBI Taxonomy" id="2773716"/>
    <lineage>
        <taxon>Eukaryota</taxon>
        <taxon>Fungi</taxon>
        <taxon>Dikarya</taxon>
        <taxon>Ascomycota</taxon>
        <taxon>Pezizomycotina</taxon>
        <taxon>Dothideomycetes</taxon>
        <taxon>Dothideomycetidae</taxon>
        <taxon>Dothideales</taxon>
        <taxon>Saccotheciaceae</taxon>
        <taxon>Aureobasidium</taxon>
    </lineage>
</organism>
<protein>
    <recommendedName>
        <fullName evidence="3">CBM1 domain-containing protein</fullName>
    </recommendedName>
</protein>
<feature type="compositionally biased region" description="Basic residues" evidence="2">
    <location>
        <begin position="750"/>
        <end position="765"/>
    </location>
</feature>
<dbReference type="GO" id="GO:0005975">
    <property type="term" value="P:carbohydrate metabolic process"/>
    <property type="evidence" value="ECO:0007669"/>
    <property type="project" value="InterPro"/>
</dbReference>
<dbReference type="InterPro" id="IPR004302">
    <property type="entry name" value="Cellulose/chitin-bd_N"/>
</dbReference>
<dbReference type="EMBL" id="CAINUL010000017">
    <property type="protein sequence ID" value="CAD0114487.1"/>
    <property type="molecule type" value="Genomic_DNA"/>
</dbReference>
<evidence type="ECO:0000313" key="4">
    <source>
        <dbReference type="EMBL" id="CAD0114487.1"/>
    </source>
</evidence>
<dbReference type="PANTHER" id="PTHR33840:SF1">
    <property type="entry name" value="TLE1 PHOSPHOLIPASE DOMAIN-CONTAINING PROTEIN"/>
    <property type="match status" value="1"/>
</dbReference>
<dbReference type="PROSITE" id="PS51164">
    <property type="entry name" value="CBM1_2"/>
    <property type="match status" value="1"/>
</dbReference>
<dbReference type="GO" id="GO:0030248">
    <property type="term" value="F:cellulose binding"/>
    <property type="evidence" value="ECO:0007669"/>
    <property type="project" value="InterPro"/>
</dbReference>
<proteinExistence type="predicted"/>
<dbReference type="InterPro" id="IPR000254">
    <property type="entry name" value="CBD"/>
</dbReference>
<keyword evidence="5" id="KW-1185">Reference proteome</keyword>
<dbReference type="SMART" id="SM00236">
    <property type="entry name" value="fCBD"/>
    <property type="match status" value="1"/>
</dbReference>
<name>A0A9N8PX17_9PEZI</name>
<reference evidence="4" key="1">
    <citation type="submission" date="2020-06" db="EMBL/GenBank/DDBJ databases">
        <authorList>
            <person name="Onetto C."/>
        </authorList>
    </citation>
    <scope>NUCLEOTIDE SEQUENCE</scope>
</reference>
<evidence type="ECO:0000259" key="3">
    <source>
        <dbReference type="PROSITE" id="PS51164"/>
    </source>
</evidence>
<evidence type="ECO:0000313" key="5">
    <source>
        <dbReference type="Proteomes" id="UP000745764"/>
    </source>
</evidence>
<accession>A0A9N8PX17</accession>
<feature type="region of interest" description="Disordered" evidence="2">
    <location>
        <begin position="742"/>
        <end position="765"/>
    </location>
</feature>